<dbReference type="RefSeq" id="WP_316426881.1">
    <property type="nucleotide sequence ID" value="NZ_CP130144.1"/>
</dbReference>
<protein>
    <submittedName>
        <fullName evidence="1">Squalene/phytoene synthase family protein</fullName>
    </submittedName>
</protein>
<gene>
    <name evidence="1" type="ORF">Q2T42_25485</name>
</gene>
<proteinExistence type="predicted"/>
<dbReference type="InterPro" id="IPR008949">
    <property type="entry name" value="Isoprenoid_synthase_dom_sf"/>
</dbReference>
<accession>A0AA97APW7</accession>
<dbReference type="EMBL" id="CP130144">
    <property type="protein sequence ID" value="WNZ45144.1"/>
    <property type="molecule type" value="Genomic_DNA"/>
</dbReference>
<evidence type="ECO:0000313" key="1">
    <source>
        <dbReference type="EMBL" id="WNZ45144.1"/>
    </source>
</evidence>
<dbReference type="Gene3D" id="1.10.600.10">
    <property type="entry name" value="Farnesyl Diphosphate Synthase"/>
    <property type="match status" value="1"/>
</dbReference>
<dbReference type="GO" id="GO:0016765">
    <property type="term" value="F:transferase activity, transferring alkyl or aryl (other than methyl) groups"/>
    <property type="evidence" value="ECO:0007669"/>
    <property type="project" value="UniProtKB-ARBA"/>
</dbReference>
<dbReference type="Pfam" id="PF00494">
    <property type="entry name" value="SQS_PSY"/>
    <property type="match status" value="1"/>
</dbReference>
<dbReference type="AlphaFoldDB" id="A0AA97APW7"/>
<name>A0AA97APW7_LEPBY</name>
<dbReference type="InterPro" id="IPR002060">
    <property type="entry name" value="Squ/phyt_synthse"/>
</dbReference>
<reference evidence="1" key="1">
    <citation type="journal article" date="2023" name="Plants (Basel)">
        <title>Genomic Analysis of Leptolyngbya boryana CZ1 Reveals Efficient Carbon Fixation Modules.</title>
        <authorList>
            <person name="Bai X."/>
            <person name="Wang H."/>
            <person name="Cheng W."/>
            <person name="Wang J."/>
            <person name="Ma M."/>
            <person name="Hu H."/>
            <person name="Song Z."/>
            <person name="Ma H."/>
            <person name="Fan Y."/>
            <person name="Du C."/>
            <person name="Xu J."/>
        </authorList>
    </citation>
    <scope>NUCLEOTIDE SEQUENCE</scope>
    <source>
        <strain evidence="1">CZ1</strain>
    </source>
</reference>
<reference evidence="1" key="2">
    <citation type="submission" date="2023-07" db="EMBL/GenBank/DDBJ databases">
        <authorList>
            <person name="Bai X.-H."/>
            <person name="Wang H.-H."/>
            <person name="Wang J."/>
            <person name="Ma M.-Y."/>
            <person name="Hu H.-H."/>
            <person name="Song Z.-L."/>
            <person name="Ma H.-G."/>
            <person name="Fan Y."/>
            <person name="Du C.-Y."/>
            <person name="Xu J.-C."/>
        </authorList>
    </citation>
    <scope>NUCLEOTIDE SEQUENCE</scope>
    <source>
        <strain evidence="1">CZ1</strain>
    </source>
</reference>
<organism evidence="1">
    <name type="scientific">Leptolyngbya boryana CZ1</name>
    <dbReference type="NCBI Taxonomy" id="3060204"/>
    <lineage>
        <taxon>Bacteria</taxon>
        <taxon>Bacillati</taxon>
        <taxon>Cyanobacteriota</taxon>
        <taxon>Cyanophyceae</taxon>
        <taxon>Leptolyngbyales</taxon>
        <taxon>Leptolyngbyaceae</taxon>
        <taxon>Leptolyngbya group</taxon>
        <taxon>Leptolyngbya</taxon>
    </lineage>
</organism>
<sequence length="145" mass="15754">MGKTARSVAGQPQDDYDAALTDSIERFEIDIHPFREPIEGQRMDLRQNRYETFASLYDSCCRVAGTVGLMSLAVIGTQPTLFNTPCFFAASHALFPSSPESSPIQSLPLNAPASLSSVPTSPNAVRFCLSRTPVSSVLSSQYPCF</sequence>
<dbReference type="SUPFAM" id="SSF48576">
    <property type="entry name" value="Terpenoid synthases"/>
    <property type="match status" value="1"/>
</dbReference>
<dbReference type="PANTHER" id="PTHR31480">
    <property type="entry name" value="BIFUNCTIONAL LYCOPENE CYCLASE/PHYTOENE SYNTHASE"/>
    <property type="match status" value="1"/>
</dbReference>